<keyword evidence="5 9" id="KW-0489">Methyltransferase</keyword>
<accession>A0A8D8RS92</accession>
<feature type="signal peptide" evidence="8">
    <location>
        <begin position="1"/>
        <end position="20"/>
    </location>
</feature>
<dbReference type="Gene3D" id="3.40.50.150">
    <property type="entry name" value="Vaccinia Virus protein VP39"/>
    <property type="match status" value="1"/>
</dbReference>
<dbReference type="CDD" id="cd02440">
    <property type="entry name" value="AdoMet_MTases"/>
    <property type="match status" value="1"/>
</dbReference>
<dbReference type="EC" id="2.1.1.77" evidence="3"/>
<proteinExistence type="inferred from homology"/>
<dbReference type="PANTHER" id="PTHR11579">
    <property type="entry name" value="PROTEIN-L-ISOASPARTATE O-METHYLTRANSFERASE"/>
    <property type="match status" value="1"/>
</dbReference>
<evidence type="ECO:0000313" key="9">
    <source>
        <dbReference type="EMBL" id="CAG6655170.1"/>
    </source>
</evidence>
<evidence type="ECO:0000256" key="5">
    <source>
        <dbReference type="ARBA" id="ARBA00022603"/>
    </source>
</evidence>
<evidence type="ECO:0000256" key="2">
    <source>
        <dbReference type="ARBA" id="ARBA00005369"/>
    </source>
</evidence>
<dbReference type="GO" id="GO:0004719">
    <property type="term" value="F:protein-L-isoaspartate (D-aspartate) O-methyltransferase activity"/>
    <property type="evidence" value="ECO:0007669"/>
    <property type="project" value="UniProtKB-EC"/>
</dbReference>
<keyword evidence="8" id="KW-0732">Signal</keyword>
<evidence type="ECO:0000256" key="1">
    <source>
        <dbReference type="ARBA" id="ARBA00004496"/>
    </source>
</evidence>
<keyword evidence="6 9" id="KW-0808">Transferase</keyword>
<keyword evidence="7" id="KW-0949">S-adenosyl-L-methionine</keyword>
<evidence type="ECO:0000256" key="4">
    <source>
        <dbReference type="ARBA" id="ARBA00022490"/>
    </source>
</evidence>
<evidence type="ECO:0000256" key="6">
    <source>
        <dbReference type="ARBA" id="ARBA00022679"/>
    </source>
</evidence>
<protein>
    <recommendedName>
        <fullName evidence="3">protein-L-isoaspartate(D-aspartate) O-methyltransferase</fullName>
        <ecNumber evidence="3">2.1.1.77</ecNumber>
    </recommendedName>
</protein>
<dbReference type="AlphaFoldDB" id="A0A8D8RS92"/>
<comment type="similarity">
    <text evidence="2">Belongs to the methyltransferase superfamily. L-isoaspartyl/D-aspartyl protein methyltransferase family.</text>
</comment>
<comment type="subcellular location">
    <subcellularLocation>
        <location evidence="1">Cytoplasm</location>
    </subcellularLocation>
</comment>
<dbReference type="InterPro" id="IPR029063">
    <property type="entry name" value="SAM-dependent_MTases_sf"/>
</dbReference>
<dbReference type="InterPro" id="IPR000682">
    <property type="entry name" value="PCMT"/>
</dbReference>
<evidence type="ECO:0000256" key="8">
    <source>
        <dbReference type="SAM" id="SignalP"/>
    </source>
</evidence>
<dbReference type="Pfam" id="PF01135">
    <property type="entry name" value="PCMT"/>
    <property type="match status" value="1"/>
</dbReference>
<reference evidence="9" key="1">
    <citation type="submission" date="2021-05" db="EMBL/GenBank/DDBJ databases">
        <authorList>
            <person name="Alioto T."/>
            <person name="Alioto T."/>
            <person name="Gomez Garrido J."/>
        </authorList>
    </citation>
    <scope>NUCLEOTIDE SEQUENCE</scope>
</reference>
<name>A0A8D8RS92_9HEMI</name>
<keyword evidence="4" id="KW-0963">Cytoplasm</keyword>
<organism evidence="9">
    <name type="scientific">Cacopsylla melanoneura</name>
    <dbReference type="NCBI Taxonomy" id="428564"/>
    <lineage>
        <taxon>Eukaryota</taxon>
        <taxon>Metazoa</taxon>
        <taxon>Ecdysozoa</taxon>
        <taxon>Arthropoda</taxon>
        <taxon>Hexapoda</taxon>
        <taxon>Insecta</taxon>
        <taxon>Pterygota</taxon>
        <taxon>Neoptera</taxon>
        <taxon>Paraneoptera</taxon>
        <taxon>Hemiptera</taxon>
        <taxon>Sternorrhyncha</taxon>
        <taxon>Psylloidea</taxon>
        <taxon>Psyllidae</taxon>
        <taxon>Psyllinae</taxon>
        <taxon>Cacopsylla</taxon>
    </lineage>
</organism>
<dbReference type="SUPFAM" id="SSF53335">
    <property type="entry name" value="S-adenosyl-L-methionine-dependent methyltransferases"/>
    <property type="match status" value="1"/>
</dbReference>
<evidence type="ECO:0000256" key="7">
    <source>
        <dbReference type="ARBA" id="ARBA00022691"/>
    </source>
</evidence>
<feature type="chain" id="PRO_5034855457" description="protein-L-isoaspartate(D-aspartate) O-methyltransferase" evidence="8">
    <location>
        <begin position="21"/>
        <end position="371"/>
    </location>
</feature>
<evidence type="ECO:0000256" key="3">
    <source>
        <dbReference type="ARBA" id="ARBA00011890"/>
    </source>
</evidence>
<dbReference type="GO" id="GO:0005737">
    <property type="term" value="C:cytoplasm"/>
    <property type="evidence" value="ECO:0007669"/>
    <property type="project" value="UniProtKB-SubCell"/>
</dbReference>
<dbReference type="EMBL" id="HBUF01180389">
    <property type="protein sequence ID" value="CAG6655170.1"/>
    <property type="molecule type" value="Transcribed_RNA"/>
</dbReference>
<dbReference type="GO" id="GO:0032259">
    <property type="term" value="P:methylation"/>
    <property type="evidence" value="ECO:0007669"/>
    <property type="project" value="UniProtKB-KW"/>
</dbReference>
<dbReference type="PANTHER" id="PTHR11579:SF0">
    <property type="entry name" value="PROTEIN-L-ISOASPARTATE(D-ASPARTATE) O-METHYLTRANSFERASE"/>
    <property type="match status" value="1"/>
</dbReference>
<sequence length="371" mass="42713">MEHLLLVVVSASIAWTRVQCSLLDITVTVPTFSSDEDNTTNFDFSKFDLKDQSKEELTHQNLMNHLESEGILRTRRVQLALNRFPRDKFMSHEKHPVVTLLDIPHYIGHNAFMESPSDHCIILELFNNHLNQGDRVLEIGTGSGYLTILMAAMVGSSGKVFTIEHIPELLESARKHVKAKAENYIKRINFYVGQGKNGLPKEAPYSAIYVGGSVDNIPIELIKQLKPGGRLLVPIKSDPNDDPILTIIDRYMNNTVVTTEVQRVFIEPLRELYEQRALNRTWEDDLLDEFYRNTRPPMSPEDERNYTGWYHTNKMFMSLYDLVNARPNLFTMEFDPNKYKILGTKPDPTYVTEEPIHGLKSQGWDYNKIIQ</sequence>